<comment type="caution">
    <text evidence="2">The sequence shown here is derived from an EMBL/GenBank/DDBJ whole genome shotgun (WGS) entry which is preliminary data.</text>
</comment>
<dbReference type="Proteomes" id="UP001221898">
    <property type="component" value="Unassembled WGS sequence"/>
</dbReference>
<keyword evidence="3" id="KW-1185">Reference proteome</keyword>
<evidence type="ECO:0000313" key="3">
    <source>
        <dbReference type="Proteomes" id="UP001221898"/>
    </source>
</evidence>
<evidence type="ECO:0000313" key="2">
    <source>
        <dbReference type="EMBL" id="KAJ8378206.1"/>
    </source>
</evidence>
<gene>
    <name evidence="2" type="ORF">AAFF_G00244940</name>
</gene>
<evidence type="ECO:0000256" key="1">
    <source>
        <dbReference type="SAM" id="MobiDB-lite"/>
    </source>
</evidence>
<accession>A0AAD7RDS5</accession>
<protein>
    <submittedName>
        <fullName evidence="2">Uncharacterized protein</fullName>
    </submittedName>
</protein>
<proteinExistence type="predicted"/>
<reference evidence="2" key="1">
    <citation type="journal article" date="2023" name="Science">
        <title>Genome structures resolve the early diversification of teleost fishes.</title>
        <authorList>
            <person name="Parey E."/>
            <person name="Louis A."/>
            <person name="Montfort J."/>
            <person name="Bouchez O."/>
            <person name="Roques C."/>
            <person name="Iampietro C."/>
            <person name="Lluch J."/>
            <person name="Castinel A."/>
            <person name="Donnadieu C."/>
            <person name="Desvignes T."/>
            <person name="Floi Bucao C."/>
            <person name="Jouanno E."/>
            <person name="Wen M."/>
            <person name="Mejri S."/>
            <person name="Dirks R."/>
            <person name="Jansen H."/>
            <person name="Henkel C."/>
            <person name="Chen W.J."/>
            <person name="Zahm M."/>
            <person name="Cabau C."/>
            <person name="Klopp C."/>
            <person name="Thompson A.W."/>
            <person name="Robinson-Rechavi M."/>
            <person name="Braasch I."/>
            <person name="Lecointre G."/>
            <person name="Bobe J."/>
            <person name="Postlethwait J.H."/>
            <person name="Berthelot C."/>
            <person name="Roest Crollius H."/>
            <person name="Guiguen Y."/>
        </authorList>
    </citation>
    <scope>NUCLEOTIDE SEQUENCE</scope>
    <source>
        <strain evidence="2">NC1722</strain>
    </source>
</reference>
<dbReference type="AlphaFoldDB" id="A0AAD7RDS5"/>
<name>A0AAD7RDS5_9TELE</name>
<sequence>METRHSTGRPHLDKQASGMCLQASALDPSCRLAIMSFQRIGNCYAARPAPTSAVSTKPNAPHRPPPPTGRSVSGAIRIWRGVQELNYLDEANNSHESQAGLEPTTLGCWVYDGTAESPCRVIALSNTLSGTRDQGVMFGCVGLCRLPLRGPPRIRLCGQATQRPVSD</sequence>
<dbReference type="EMBL" id="JAINUG010000327">
    <property type="protein sequence ID" value="KAJ8378206.1"/>
    <property type="molecule type" value="Genomic_DNA"/>
</dbReference>
<feature type="region of interest" description="Disordered" evidence="1">
    <location>
        <begin position="51"/>
        <end position="73"/>
    </location>
</feature>
<organism evidence="2 3">
    <name type="scientific">Aldrovandia affinis</name>
    <dbReference type="NCBI Taxonomy" id="143900"/>
    <lineage>
        <taxon>Eukaryota</taxon>
        <taxon>Metazoa</taxon>
        <taxon>Chordata</taxon>
        <taxon>Craniata</taxon>
        <taxon>Vertebrata</taxon>
        <taxon>Euteleostomi</taxon>
        <taxon>Actinopterygii</taxon>
        <taxon>Neopterygii</taxon>
        <taxon>Teleostei</taxon>
        <taxon>Notacanthiformes</taxon>
        <taxon>Halosauridae</taxon>
        <taxon>Aldrovandia</taxon>
    </lineage>
</organism>